<gene>
    <name evidence="1" type="ORF">CPT_Muldoon_013</name>
</gene>
<dbReference type="Proteomes" id="UP000326777">
    <property type="component" value="Genome"/>
</dbReference>
<protein>
    <submittedName>
        <fullName evidence="1">Uncharacterized protein</fullName>
    </submittedName>
</protein>
<sequence length="112" mass="12991">MIETHKLLKTSAHADKLYGYRAIESVMLHLASETGEACDWVLRPWRQKEEFAGECADVIICVVDALRLHIRRSNPEELSDKEIDEMLRNELNKQISIKTDKWKNIIDADVQL</sequence>
<name>A0A5P8PIU7_9CAUD</name>
<accession>A0A5P8PIU7</accession>
<keyword evidence="2" id="KW-1185">Reference proteome</keyword>
<evidence type="ECO:0000313" key="1">
    <source>
        <dbReference type="EMBL" id="QFR55970.1"/>
    </source>
</evidence>
<proteinExistence type="predicted"/>
<organism evidence="1 2">
    <name type="scientific">Serratia phage Muldoon</name>
    <dbReference type="NCBI Taxonomy" id="2601678"/>
    <lineage>
        <taxon>Viruses</taxon>
        <taxon>Duplodnaviria</taxon>
        <taxon>Heunggongvirae</taxon>
        <taxon>Uroviricota</taxon>
        <taxon>Caudoviricetes</taxon>
        <taxon>Muldoonvirus</taxon>
        <taxon>Muldoonvirus muldoon</taxon>
    </lineage>
</organism>
<dbReference type="EMBL" id="MN095771">
    <property type="protein sequence ID" value="QFR55970.1"/>
    <property type="molecule type" value="Genomic_DNA"/>
</dbReference>
<evidence type="ECO:0000313" key="2">
    <source>
        <dbReference type="Proteomes" id="UP000326777"/>
    </source>
</evidence>
<reference evidence="2" key="1">
    <citation type="submission" date="2019-06" db="EMBL/GenBank/DDBJ databases">
        <title>Complete genome sequence of Serratia marcescens phage Muldoon.</title>
        <authorList>
            <person name="Campbell S."/>
            <person name="Atkinson C."/>
            <person name="Moreland R."/>
            <person name="Liu M."/>
            <person name="Ramsey J."/>
            <person name="Leavitt J."/>
        </authorList>
    </citation>
    <scope>NUCLEOTIDE SEQUENCE [LARGE SCALE GENOMIC DNA]</scope>
</reference>